<protein>
    <submittedName>
        <fullName evidence="7">Glycolate dehydrogenase, subunit GlcD</fullName>
        <ecNumber evidence="7">1.1.99.14</ecNumber>
    </submittedName>
</protein>
<evidence type="ECO:0000256" key="4">
    <source>
        <dbReference type="ARBA" id="ARBA00022827"/>
    </source>
</evidence>
<dbReference type="InterPro" id="IPR016171">
    <property type="entry name" value="Vanillyl_alc_oxidase_C-sub2"/>
</dbReference>
<dbReference type="InterPro" id="IPR006094">
    <property type="entry name" value="Oxid_FAD_bind_N"/>
</dbReference>
<comment type="cofactor">
    <cofactor evidence="1">
        <name>FAD</name>
        <dbReference type="ChEBI" id="CHEBI:57692"/>
    </cofactor>
</comment>
<dbReference type="Gene3D" id="3.30.70.2740">
    <property type="match status" value="1"/>
</dbReference>
<evidence type="ECO:0000256" key="3">
    <source>
        <dbReference type="ARBA" id="ARBA00022630"/>
    </source>
</evidence>
<organism evidence="7">
    <name type="scientific">hydrothermal vent metagenome</name>
    <dbReference type="NCBI Taxonomy" id="652676"/>
    <lineage>
        <taxon>unclassified sequences</taxon>
        <taxon>metagenomes</taxon>
        <taxon>ecological metagenomes</taxon>
    </lineage>
</organism>
<keyword evidence="4" id="KW-0274">FAD</keyword>
<evidence type="ECO:0000256" key="2">
    <source>
        <dbReference type="ARBA" id="ARBA00008000"/>
    </source>
</evidence>
<dbReference type="Gene3D" id="1.10.45.10">
    <property type="entry name" value="Vanillyl-alcohol Oxidase, Chain A, domain 4"/>
    <property type="match status" value="1"/>
</dbReference>
<dbReference type="GO" id="GO:0071949">
    <property type="term" value="F:FAD binding"/>
    <property type="evidence" value="ECO:0007669"/>
    <property type="project" value="InterPro"/>
</dbReference>
<dbReference type="PANTHER" id="PTHR42934">
    <property type="entry name" value="GLYCOLATE OXIDASE SUBUNIT GLCD"/>
    <property type="match status" value="1"/>
</dbReference>
<dbReference type="SUPFAM" id="SSF56176">
    <property type="entry name" value="FAD-binding/transporter-associated domain-like"/>
    <property type="match status" value="1"/>
</dbReference>
<dbReference type="PROSITE" id="PS51387">
    <property type="entry name" value="FAD_PCMH"/>
    <property type="match status" value="1"/>
</dbReference>
<dbReference type="SUPFAM" id="SSF55103">
    <property type="entry name" value="FAD-linked oxidases, C-terminal domain"/>
    <property type="match status" value="1"/>
</dbReference>
<evidence type="ECO:0000256" key="5">
    <source>
        <dbReference type="ARBA" id="ARBA00023002"/>
    </source>
</evidence>
<dbReference type="InterPro" id="IPR036318">
    <property type="entry name" value="FAD-bd_PCMH-like_sf"/>
</dbReference>
<reference evidence="7" key="1">
    <citation type="submission" date="2018-06" db="EMBL/GenBank/DDBJ databases">
        <authorList>
            <person name="Zhirakovskaya E."/>
        </authorList>
    </citation>
    <scope>NUCLEOTIDE SEQUENCE</scope>
</reference>
<feature type="domain" description="FAD-binding PCMH-type" evidence="6">
    <location>
        <begin position="1"/>
        <end position="95"/>
    </location>
</feature>
<dbReference type="InterPro" id="IPR016166">
    <property type="entry name" value="FAD-bd_PCMH"/>
</dbReference>
<gene>
    <name evidence="7" type="ORF">MNBD_ACTINO02-3124</name>
</gene>
<evidence type="ECO:0000256" key="1">
    <source>
        <dbReference type="ARBA" id="ARBA00001974"/>
    </source>
</evidence>
<accession>A0A3B0RQT1</accession>
<keyword evidence="5 7" id="KW-0560">Oxidoreductase</keyword>
<dbReference type="InterPro" id="IPR016169">
    <property type="entry name" value="FAD-bd_PCMH_sub2"/>
</dbReference>
<proteinExistence type="inferred from homology"/>
<evidence type="ECO:0000259" key="6">
    <source>
        <dbReference type="PROSITE" id="PS51387"/>
    </source>
</evidence>
<dbReference type="InterPro" id="IPR004113">
    <property type="entry name" value="FAD-bd_oxidored_4_C"/>
</dbReference>
<sequence length="338" mass="35496">MEAVGLMYPPDPGSRHACTIGGNVATNAGGLRGLKYGVTGDYILGLEIVLPTGEIIRTGGTLKKDVAGYDLTHLIVGSEGTLAIVTEITVALVPKPEHEAIGVAYFDDLATASAVVETVIGAGIRPATLEFLDQTCIGVVEDFANLGLDTDAGALLVFGDDGATDAAESTARRIEQICQDHGARSTTRSESITSAGELLAARRCTLPALSRRAPVAMLEDVGVPRNRLVEMVERIGEISKEHRVECAVFGHVGDGNLHPTLLVDPDEPGIEERIDATIRDMFDAAISLGGTITGEHGIGIAKRPYQERQLGADQMALLARVKKAFDPAGILNPGKLGS</sequence>
<evidence type="ECO:0000313" key="7">
    <source>
        <dbReference type="EMBL" id="VAV94497.1"/>
    </source>
</evidence>
<dbReference type="InterPro" id="IPR016164">
    <property type="entry name" value="FAD-linked_Oxase-like_C"/>
</dbReference>
<dbReference type="Gene3D" id="3.30.465.10">
    <property type="match status" value="1"/>
</dbReference>
<name>A0A3B0RQT1_9ZZZZ</name>
<dbReference type="FunFam" id="1.10.45.10:FF:000001">
    <property type="entry name" value="D-lactate dehydrogenase mitochondrial"/>
    <property type="match status" value="1"/>
</dbReference>
<dbReference type="PANTHER" id="PTHR42934:SF2">
    <property type="entry name" value="GLYCOLATE OXIDASE SUBUNIT GLCD"/>
    <property type="match status" value="1"/>
</dbReference>
<dbReference type="InterPro" id="IPR051914">
    <property type="entry name" value="FAD-linked_OxidoTrans_Type4"/>
</dbReference>
<dbReference type="EMBL" id="UOEK01000061">
    <property type="protein sequence ID" value="VAV94497.1"/>
    <property type="molecule type" value="Genomic_DNA"/>
</dbReference>
<dbReference type="GO" id="GO:0019154">
    <property type="term" value="F:glycolate dehydrogenase activity"/>
    <property type="evidence" value="ECO:0007669"/>
    <property type="project" value="UniProtKB-EC"/>
</dbReference>
<dbReference type="AlphaFoldDB" id="A0A3B0RQT1"/>
<dbReference type="FunFam" id="3.30.70.2740:FF:000001">
    <property type="entry name" value="D-lactate dehydrogenase mitochondrial"/>
    <property type="match status" value="1"/>
</dbReference>
<keyword evidence="3" id="KW-0285">Flavoprotein</keyword>
<dbReference type="Pfam" id="PF02913">
    <property type="entry name" value="FAD-oxidase_C"/>
    <property type="match status" value="1"/>
</dbReference>
<dbReference type="Pfam" id="PF01565">
    <property type="entry name" value="FAD_binding_4"/>
    <property type="match status" value="1"/>
</dbReference>
<dbReference type="EC" id="1.1.99.14" evidence="7"/>
<comment type="similarity">
    <text evidence="2">Belongs to the FAD-binding oxidoreductase/transferase type 4 family.</text>
</comment>